<keyword evidence="6" id="KW-0812">Transmembrane</keyword>
<evidence type="ECO:0000256" key="1">
    <source>
        <dbReference type="ARBA" id="ARBA00004377"/>
    </source>
</evidence>
<dbReference type="GO" id="GO:0005886">
    <property type="term" value="C:plasma membrane"/>
    <property type="evidence" value="ECO:0007669"/>
    <property type="project" value="UniProtKB-SubCell"/>
</dbReference>
<sequence length="156" mass="16828">MNRARGFTLLEILVVILLVGLVAGLAGLAQGDNGGQEARREAERLGALIALLREDAVLGHSQFGLRIEADGYSVQRLEADGRWRPAPGYRPQQLAPSLRLQLQRDEHAPAATAGGPQLLVLSSDEISPFTLHLELRGKPQLTLASDGLEEVRIEAP</sequence>
<reference evidence="10 12" key="1">
    <citation type="submission" date="2020-05" db="EMBL/GenBank/DDBJ databases">
        <title>Characterization of novel class B3 metallo-beta-lactamase from novel Pseudomonas species.</title>
        <authorList>
            <person name="Yamada K."/>
            <person name="Aoki K."/>
            <person name="Ishii Y."/>
        </authorList>
    </citation>
    <scope>NUCLEOTIDE SEQUENCE [LARGE SCALE GENOMIC DNA]</scope>
    <source>
        <strain evidence="10 12">TUM18999</strain>
        <strain evidence="11 13">TUM20286</strain>
    </source>
</reference>
<evidence type="ECO:0000313" key="12">
    <source>
        <dbReference type="Proteomes" id="UP000509383"/>
    </source>
</evidence>
<keyword evidence="3" id="KW-1003">Cell membrane</keyword>
<dbReference type="GO" id="GO:0015628">
    <property type="term" value="P:protein secretion by the type II secretion system"/>
    <property type="evidence" value="ECO:0007669"/>
    <property type="project" value="InterPro"/>
</dbReference>
<evidence type="ECO:0000313" key="10">
    <source>
        <dbReference type="EMBL" id="BCG25417.1"/>
    </source>
</evidence>
<protein>
    <recommendedName>
        <fullName evidence="2">Type II secretion system protein H</fullName>
    </recommendedName>
    <alternativeName>
        <fullName evidence="9">General secretion pathway protein H</fullName>
    </alternativeName>
</protein>
<dbReference type="GO" id="GO:0015627">
    <property type="term" value="C:type II protein secretion system complex"/>
    <property type="evidence" value="ECO:0007669"/>
    <property type="project" value="InterPro"/>
</dbReference>
<dbReference type="EMBL" id="BQKM01000013">
    <property type="protein sequence ID" value="GJN54753.1"/>
    <property type="molecule type" value="Genomic_DNA"/>
</dbReference>
<evidence type="ECO:0000313" key="13">
    <source>
        <dbReference type="Proteomes" id="UP001054892"/>
    </source>
</evidence>
<evidence type="ECO:0000313" key="11">
    <source>
        <dbReference type="EMBL" id="GJN54753.1"/>
    </source>
</evidence>
<dbReference type="Gene3D" id="3.55.40.10">
    <property type="entry name" value="minor pseudopilin epsh domain"/>
    <property type="match status" value="1"/>
</dbReference>
<dbReference type="EMBL" id="AP023189">
    <property type="protein sequence ID" value="BCG25417.1"/>
    <property type="molecule type" value="Genomic_DNA"/>
</dbReference>
<dbReference type="InterPro" id="IPR049875">
    <property type="entry name" value="TypeII_GspH"/>
</dbReference>
<evidence type="ECO:0000256" key="5">
    <source>
        <dbReference type="ARBA" id="ARBA00022519"/>
    </source>
</evidence>
<keyword evidence="7" id="KW-1133">Transmembrane helix</keyword>
<dbReference type="InterPro" id="IPR012902">
    <property type="entry name" value="N_methyl_site"/>
</dbReference>
<dbReference type="Pfam" id="PF07963">
    <property type="entry name" value="N_methyl"/>
    <property type="match status" value="1"/>
</dbReference>
<dbReference type="PROSITE" id="PS00409">
    <property type="entry name" value="PROKAR_NTER_METHYL"/>
    <property type="match status" value="1"/>
</dbReference>
<name>A0A6J4E6J1_9PSED</name>
<evidence type="ECO:0000256" key="9">
    <source>
        <dbReference type="ARBA" id="ARBA00030775"/>
    </source>
</evidence>
<organism evidence="10 12">
    <name type="scientific">Pseudomonas tohonis</name>
    <dbReference type="NCBI Taxonomy" id="2725477"/>
    <lineage>
        <taxon>Bacteria</taxon>
        <taxon>Pseudomonadati</taxon>
        <taxon>Pseudomonadota</taxon>
        <taxon>Gammaproteobacteria</taxon>
        <taxon>Pseudomonadales</taxon>
        <taxon>Pseudomonadaceae</taxon>
        <taxon>Pseudomonas</taxon>
    </lineage>
</organism>
<accession>A0A6J4E6J1</accession>
<keyword evidence="5" id="KW-0997">Cell inner membrane</keyword>
<keyword evidence="4" id="KW-0488">Methylation</keyword>
<evidence type="ECO:0000256" key="7">
    <source>
        <dbReference type="ARBA" id="ARBA00022989"/>
    </source>
</evidence>
<dbReference type="Proteomes" id="UP001054892">
    <property type="component" value="Unassembled WGS sequence"/>
</dbReference>
<dbReference type="PRINTS" id="PR00885">
    <property type="entry name" value="BCTERIALGSPH"/>
</dbReference>
<keyword evidence="13" id="KW-1185">Reference proteome</keyword>
<evidence type="ECO:0000256" key="8">
    <source>
        <dbReference type="ARBA" id="ARBA00023136"/>
    </source>
</evidence>
<dbReference type="InterPro" id="IPR045584">
    <property type="entry name" value="Pilin-like"/>
</dbReference>
<dbReference type="SUPFAM" id="SSF54523">
    <property type="entry name" value="Pili subunits"/>
    <property type="match status" value="1"/>
</dbReference>
<evidence type="ECO:0000256" key="3">
    <source>
        <dbReference type="ARBA" id="ARBA00022475"/>
    </source>
</evidence>
<keyword evidence="8" id="KW-0472">Membrane</keyword>
<evidence type="ECO:0000256" key="2">
    <source>
        <dbReference type="ARBA" id="ARBA00021549"/>
    </source>
</evidence>
<evidence type="ECO:0000256" key="4">
    <source>
        <dbReference type="ARBA" id="ARBA00022481"/>
    </source>
</evidence>
<comment type="subcellular location">
    <subcellularLocation>
        <location evidence="1">Cell inner membrane</location>
        <topology evidence="1">Single-pass membrane protein</topology>
    </subcellularLocation>
</comment>
<dbReference type="InterPro" id="IPR002416">
    <property type="entry name" value="T2SS_protein-GspH"/>
</dbReference>
<dbReference type="NCBIfam" id="TIGR01708">
    <property type="entry name" value="typeII_sec_gspH"/>
    <property type="match status" value="1"/>
</dbReference>
<dbReference type="AlphaFoldDB" id="A0A6J4E6J1"/>
<evidence type="ECO:0000256" key="6">
    <source>
        <dbReference type="ARBA" id="ARBA00022692"/>
    </source>
</evidence>
<dbReference type="NCBIfam" id="TIGR02532">
    <property type="entry name" value="IV_pilin_GFxxxE"/>
    <property type="match status" value="1"/>
</dbReference>
<proteinExistence type="predicted"/>
<dbReference type="RefSeq" id="WP_173177399.1">
    <property type="nucleotide sequence ID" value="NZ_AP023189.1"/>
</dbReference>
<dbReference type="Proteomes" id="UP000509383">
    <property type="component" value="Chromosome"/>
</dbReference>
<dbReference type="KEGG" id="ptw:TUM18999_36080"/>
<gene>
    <name evidence="10" type="primary">xcpU_2</name>
    <name evidence="11" type="synonym">xcpU_3</name>
    <name evidence="10" type="ORF">TUM18999_36080</name>
    <name evidence="11" type="ORF">TUM20286_45050</name>
</gene>